<feature type="chain" id="PRO_5035945662" description="GPI anchored protein" evidence="1">
    <location>
        <begin position="21"/>
        <end position="293"/>
    </location>
</feature>
<sequence>MLSLQALILLLLDGLQTVQAQGGPLPCTGPTRACAAHITDGANPTPPLSSRLADCSSYQAVVFKTKSTGARDTTNPIPIIPRRRTLTTTVATTTVTVTTILGYPARRGIAAAQQVTSTPTAVPTYLDDPCHDARVYGAACACLGVPRTTTTAATPTVTESVTSTTFTTVTITPTPGACIGRICPAYEVSECGLGEFGACACGLDATGASFCFVGSECPPTTCAVNADCPEGSRCLVGSCCLRNICAVEAPEEACTSGLRRRRQQQQQGAAVEVAALTAGNCTSISPCEDGERV</sequence>
<name>A0A8T8XAX3_ASPJA</name>
<proteinExistence type="predicted"/>
<dbReference type="RefSeq" id="XP_025531024.1">
    <property type="nucleotide sequence ID" value="XM_025676206.1"/>
</dbReference>
<dbReference type="Proteomes" id="UP000249497">
    <property type="component" value="Unassembled WGS sequence"/>
</dbReference>
<feature type="signal peptide" evidence="1">
    <location>
        <begin position="1"/>
        <end position="20"/>
    </location>
</feature>
<keyword evidence="3" id="KW-1185">Reference proteome</keyword>
<organism evidence="2 3">
    <name type="scientific">Aspergillus japonicus CBS 114.51</name>
    <dbReference type="NCBI Taxonomy" id="1448312"/>
    <lineage>
        <taxon>Eukaryota</taxon>
        <taxon>Fungi</taxon>
        <taxon>Dikarya</taxon>
        <taxon>Ascomycota</taxon>
        <taxon>Pezizomycotina</taxon>
        <taxon>Eurotiomycetes</taxon>
        <taxon>Eurotiomycetidae</taxon>
        <taxon>Eurotiales</taxon>
        <taxon>Aspergillaceae</taxon>
        <taxon>Aspergillus</taxon>
        <taxon>Aspergillus subgen. Circumdati</taxon>
    </lineage>
</organism>
<reference evidence="2 3" key="1">
    <citation type="submission" date="2018-02" db="EMBL/GenBank/DDBJ databases">
        <title>The genomes of Aspergillus section Nigri reveals drivers in fungal speciation.</title>
        <authorList>
            <consortium name="DOE Joint Genome Institute"/>
            <person name="Vesth T.C."/>
            <person name="Nybo J."/>
            <person name="Theobald S."/>
            <person name="Brandl J."/>
            <person name="Frisvad J.C."/>
            <person name="Nielsen K.F."/>
            <person name="Lyhne E.K."/>
            <person name="Kogle M.E."/>
            <person name="Kuo A."/>
            <person name="Riley R."/>
            <person name="Clum A."/>
            <person name="Nolan M."/>
            <person name="Lipzen A."/>
            <person name="Salamov A."/>
            <person name="Henrissat B."/>
            <person name="Wiebenga A."/>
            <person name="De vries R.P."/>
            <person name="Grigoriev I.V."/>
            <person name="Mortensen U.H."/>
            <person name="Andersen M.R."/>
            <person name="Baker S.E."/>
        </authorList>
    </citation>
    <scope>NUCLEOTIDE SEQUENCE [LARGE SCALE GENOMIC DNA]</scope>
    <source>
        <strain evidence="2 3">CBS 114.51</strain>
    </source>
</reference>
<evidence type="ECO:0000313" key="2">
    <source>
        <dbReference type="EMBL" id="RAH85130.1"/>
    </source>
</evidence>
<keyword evidence="1" id="KW-0732">Signal</keyword>
<accession>A0A8T8XAX3</accession>
<evidence type="ECO:0008006" key="4">
    <source>
        <dbReference type="Google" id="ProtNLM"/>
    </source>
</evidence>
<dbReference type="AlphaFoldDB" id="A0A8T8XAX3"/>
<evidence type="ECO:0000313" key="3">
    <source>
        <dbReference type="Proteomes" id="UP000249497"/>
    </source>
</evidence>
<protein>
    <recommendedName>
        <fullName evidence="4">GPI anchored protein</fullName>
    </recommendedName>
</protein>
<dbReference type="GeneID" id="37179899"/>
<dbReference type="EMBL" id="KZ824776">
    <property type="protein sequence ID" value="RAH85130.1"/>
    <property type="molecule type" value="Genomic_DNA"/>
</dbReference>
<gene>
    <name evidence="2" type="ORF">BO86DRAFT_440511</name>
</gene>
<dbReference type="OrthoDB" id="5596743at2759"/>
<evidence type="ECO:0000256" key="1">
    <source>
        <dbReference type="SAM" id="SignalP"/>
    </source>
</evidence>